<dbReference type="PANTHER" id="PTHR12129:SF20">
    <property type="entry name" value="HEPARAN SULFATE 2-O-SULFOTRANSFERASE PIPE"/>
    <property type="match status" value="1"/>
</dbReference>
<protein>
    <recommendedName>
        <fullName evidence="14">Heparan sulfate 2-O-sulfotransferase pipe</fullName>
    </recommendedName>
</protein>
<evidence type="ECO:0000256" key="7">
    <source>
        <dbReference type="ARBA" id="ARBA00023034"/>
    </source>
</evidence>
<feature type="transmembrane region" description="Helical" evidence="11">
    <location>
        <begin position="21"/>
        <end position="40"/>
    </location>
</feature>
<gene>
    <name evidence="12" type="ORF">ODALV1_LOCUS21353</name>
</gene>
<keyword evidence="6 11" id="KW-1133">Transmembrane helix</keyword>
<proteinExistence type="inferred from homology"/>
<evidence type="ECO:0000256" key="10">
    <source>
        <dbReference type="SAM" id="MobiDB-lite"/>
    </source>
</evidence>
<feature type="region of interest" description="Disordered" evidence="10">
    <location>
        <begin position="70"/>
        <end position="109"/>
    </location>
</feature>
<dbReference type="Pfam" id="PF03567">
    <property type="entry name" value="Sulfotransfer_2"/>
    <property type="match status" value="1"/>
</dbReference>
<keyword evidence="4 11" id="KW-0812">Transmembrane</keyword>
<evidence type="ECO:0008006" key="14">
    <source>
        <dbReference type="Google" id="ProtNLM"/>
    </source>
</evidence>
<dbReference type="PANTHER" id="PTHR12129">
    <property type="entry name" value="HEPARAN SULFATE 2-O-SULFOTRANSFERASE"/>
    <property type="match status" value="1"/>
</dbReference>
<evidence type="ECO:0000256" key="8">
    <source>
        <dbReference type="ARBA" id="ARBA00023136"/>
    </source>
</evidence>
<dbReference type="InterPro" id="IPR007734">
    <property type="entry name" value="Heparan_SO4_2-O-STrfase"/>
</dbReference>
<dbReference type="EMBL" id="CAXLJM020000072">
    <property type="protein sequence ID" value="CAL8126338.1"/>
    <property type="molecule type" value="Genomic_DNA"/>
</dbReference>
<sequence length="409" mass="47791">MPSIYKSKLRSFLPVPISKRFLSSEWIALVSVSMTVFLFIHTQILTARIEEIKQEALTAAAAFSAHENHLSSVSQEKSRGDFSGNNAHSNAQEQSSSDQQVTLSSGNQHRHRQYLHAKKKYNATALNNTRNSEKETLFFNRVPKVGSQTLMDLMQRLSVANGFLFHRDKTQKVETIKMTYYEESRLTTMVDMFTPPSVYVKHTCFSNFTRHGYSMPIYMNIVRDPIERVISWFYYIRAPWYIIERKQVFPELPLPHPMWLKKDFETCVLSGDRECMFIPGEYHDGVGDHRRQTMFFCGHDEKCVEFNGEWAMQKAKRNVEKHYAVVGVLEEMDITLKVLENYIPRFFAGAFNVYHDNLSSMVKINKNMYKPPVSEQVKNILRQNFTNEIEFYEFCKQRLHMQHAAVNNL</sequence>
<evidence type="ECO:0000313" key="12">
    <source>
        <dbReference type="EMBL" id="CAL8126338.1"/>
    </source>
</evidence>
<name>A0ABP1RG99_9HEXA</name>
<evidence type="ECO:0000256" key="9">
    <source>
        <dbReference type="ARBA" id="ARBA00023180"/>
    </source>
</evidence>
<accession>A0ABP1RG99</accession>
<keyword evidence="7" id="KW-0333">Golgi apparatus</keyword>
<evidence type="ECO:0000313" key="13">
    <source>
        <dbReference type="Proteomes" id="UP001642540"/>
    </source>
</evidence>
<keyword evidence="3" id="KW-0808">Transferase</keyword>
<reference evidence="12 13" key="1">
    <citation type="submission" date="2024-08" db="EMBL/GenBank/DDBJ databases">
        <authorList>
            <person name="Cucini C."/>
            <person name="Frati F."/>
        </authorList>
    </citation>
    <scope>NUCLEOTIDE SEQUENCE [LARGE SCALE GENOMIC DNA]</scope>
</reference>
<keyword evidence="13" id="KW-1185">Reference proteome</keyword>
<evidence type="ECO:0000256" key="2">
    <source>
        <dbReference type="ARBA" id="ARBA00010569"/>
    </source>
</evidence>
<evidence type="ECO:0000256" key="1">
    <source>
        <dbReference type="ARBA" id="ARBA00004323"/>
    </source>
</evidence>
<feature type="compositionally biased region" description="Polar residues" evidence="10">
    <location>
        <begin position="83"/>
        <end position="107"/>
    </location>
</feature>
<evidence type="ECO:0000256" key="4">
    <source>
        <dbReference type="ARBA" id="ARBA00022692"/>
    </source>
</evidence>
<dbReference type="SUPFAM" id="SSF52540">
    <property type="entry name" value="P-loop containing nucleoside triphosphate hydrolases"/>
    <property type="match status" value="1"/>
</dbReference>
<dbReference type="Gene3D" id="3.40.50.300">
    <property type="entry name" value="P-loop containing nucleotide triphosphate hydrolases"/>
    <property type="match status" value="1"/>
</dbReference>
<organism evidence="12 13">
    <name type="scientific">Orchesella dallaii</name>
    <dbReference type="NCBI Taxonomy" id="48710"/>
    <lineage>
        <taxon>Eukaryota</taxon>
        <taxon>Metazoa</taxon>
        <taxon>Ecdysozoa</taxon>
        <taxon>Arthropoda</taxon>
        <taxon>Hexapoda</taxon>
        <taxon>Collembola</taxon>
        <taxon>Entomobryomorpha</taxon>
        <taxon>Entomobryoidea</taxon>
        <taxon>Orchesellidae</taxon>
        <taxon>Orchesellinae</taxon>
        <taxon>Orchesella</taxon>
    </lineage>
</organism>
<dbReference type="Proteomes" id="UP001642540">
    <property type="component" value="Unassembled WGS sequence"/>
</dbReference>
<evidence type="ECO:0000256" key="5">
    <source>
        <dbReference type="ARBA" id="ARBA00022968"/>
    </source>
</evidence>
<evidence type="ECO:0000256" key="11">
    <source>
        <dbReference type="SAM" id="Phobius"/>
    </source>
</evidence>
<evidence type="ECO:0000256" key="3">
    <source>
        <dbReference type="ARBA" id="ARBA00022679"/>
    </source>
</evidence>
<comment type="caution">
    <text evidence="12">The sequence shown here is derived from an EMBL/GenBank/DDBJ whole genome shotgun (WGS) entry which is preliminary data.</text>
</comment>
<dbReference type="InterPro" id="IPR027417">
    <property type="entry name" value="P-loop_NTPase"/>
</dbReference>
<keyword evidence="9" id="KW-0325">Glycoprotein</keyword>
<comment type="subcellular location">
    <subcellularLocation>
        <location evidence="1">Golgi apparatus membrane</location>
        <topology evidence="1">Single-pass type II membrane protein</topology>
    </subcellularLocation>
</comment>
<comment type="similarity">
    <text evidence="2">Belongs to the sulfotransferase 3 family.</text>
</comment>
<keyword evidence="8 11" id="KW-0472">Membrane</keyword>
<dbReference type="InterPro" id="IPR005331">
    <property type="entry name" value="Sulfotransferase"/>
</dbReference>
<evidence type="ECO:0000256" key="6">
    <source>
        <dbReference type="ARBA" id="ARBA00022989"/>
    </source>
</evidence>
<keyword evidence="5" id="KW-0735">Signal-anchor</keyword>